<gene>
    <name evidence="3" type="ORF">SAMN05443245_7225</name>
</gene>
<feature type="chain" id="PRO_5010267207" description="Lipoprotein" evidence="2">
    <location>
        <begin position="21"/>
        <end position="97"/>
    </location>
</feature>
<feature type="region of interest" description="Disordered" evidence="1">
    <location>
        <begin position="32"/>
        <end position="97"/>
    </location>
</feature>
<dbReference type="Proteomes" id="UP000183487">
    <property type="component" value="Unassembled WGS sequence"/>
</dbReference>
<reference evidence="4" key="1">
    <citation type="submission" date="2016-10" db="EMBL/GenBank/DDBJ databases">
        <authorList>
            <person name="Varghese N."/>
        </authorList>
    </citation>
    <scope>NUCLEOTIDE SEQUENCE [LARGE SCALE GENOMIC DNA]</scope>
    <source>
        <strain evidence="4">GAS106B</strain>
    </source>
</reference>
<keyword evidence="2" id="KW-0732">Signal</keyword>
<evidence type="ECO:0008006" key="5">
    <source>
        <dbReference type="Google" id="ProtNLM"/>
    </source>
</evidence>
<proteinExistence type="predicted"/>
<feature type="compositionally biased region" description="Polar residues" evidence="1">
    <location>
        <begin position="60"/>
        <end position="97"/>
    </location>
</feature>
<evidence type="ECO:0000256" key="1">
    <source>
        <dbReference type="SAM" id="MobiDB-lite"/>
    </source>
</evidence>
<organism evidence="3 4">
    <name type="scientific">Paraburkholderia fungorum</name>
    <dbReference type="NCBI Taxonomy" id="134537"/>
    <lineage>
        <taxon>Bacteria</taxon>
        <taxon>Pseudomonadati</taxon>
        <taxon>Pseudomonadota</taxon>
        <taxon>Betaproteobacteria</taxon>
        <taxon>Burkholderiales</taxon>
        <taxon>Burkholderiaceae</taxon>
        <taxon>Paraburkholderia</taxon>
    </lineage>
</organism>
<sequence>MIANRLLKILSCGSAGVMVAVGSAVFVTGCDGSGSSTPQAVANTSAQSAQATSDDGAAETPSQAQLTSPVSQAPVARQTQVTVPVQNQMPPRRQVQN</sequence>
<name>A0A1H1JSR1_9BURK</name>
<feature type="compositionally biased region" description="Low complexity" evidence="1">
    <location>
        <begin position="39"/>
        <end position="55"/>
    </location>
</feature>
<dbReference type="PROSITE" id="PS51257">
    <property type="entry name" value="PROKAR_LIPOPROTEIN"/>
    <property type="match status" value="1"/>
</dbReference>
<evidence type="ECO:0000313" key="3">
    <source>
        <dbReference type="EMBL" id="SDR52567.1"/>
    </source>
</evidence>
<accession>A0A1H1JSR1</accession>
<dbReference type="AlphaFoldDB" id="A0A1H1JSR1"/>
<evidence type="ECO:0000256" key="2">
    <source>
        <dbReference type="SAM" id="SignalP"/>
    </source>
</evidence>
<evidence type="ECO:0000313" key="4">
    <source>
        <dbReference type="Proteomes" id="UP000183487"/>
    </source>
</evidence>
<keyword evidence="4" id="KW-1185">Reference proteome</keyword>
<feature type="signal peptide" evidence="2">
    <location>
        <begin position="1"/>
        <end position="20"/>
    </location>
</feature>
<dbReference type="EMBL" id="FNKP01000003">
    <property type="protein sequence ID" value="SDR52567.1"/>
    <property type="molecule type" value="Genomic_DNA"/>
</dbReference>
<protein>
    <recommendedName>
        <fullName evidence="5">Lipoprotein</fullName>
    </recommendedName>
</protein>